<evidence type="ECO:0000313" key="3">
    <source>
        <dbReference type="EMBL" id="OOR22143.1"/>
    </source>
</evidence>
<keyword evidence="2" id="KW-1133">Transmembrane helix</keyword>
<sequence>MEEIINLSLIFFFFLLIVFIACFILQVFMRVFGRKKTHARSIEKELKNHSSTQETGSHNDSGTNANDAEASWMNAVMTTAFVTAAMKSANENSESNDHGSDSSIHNDSFEDADSQD</sequence>
<keyword evidence="2" id="KW-0472">Membrane</keyword>
<protein>
    <submittedName>
        <fullName evidence="3">Uncharacterized protein</fullName>
    </submittedName>
</protein>
<dbReference type="AlphaFoldDB" id="A0A1S9UIS5"/>
<proteinExistence type="predicted"/>
<dbReference type="EMBL" id="MUAL01000048">
    <property type="protein sequence ID" value="OOR22143.1"/>
    <property type="molecule type" value="Genomic_DNA"/>
</dbReference>
<dbReference type="RefSeq" id="WP_078181378.1">
    <property type="nucleotide sequence ID" value="NZ_MUAL01000048.1"/>
</dbReference>
<reference evidence="3 4" key="1">
    <citation type="submission" date="2017-01" db="EMBL/GenBank/DDBJ databases">
        <title>Bacillus cereus isolates.</title>
        <authorList>
            <person name="Beno S.M."/>
        </authorList>
    </citation>
    <scope>NUCLEOTIDE SEQUENCE [LARGE SCALE GENOMIC DNA]</scope>
    <source>
        <strain evidence="3 4">FSL M7-1219</strain>
    </source>
</reference>
<comment type="caution">
    <text evidence="3">The sequence shown here is derived from an EMBL/GenBank/DDBJ whole genome shotgun (WGS) entry which is preliminary data.</text>
</comment>
<gene>
    <name evidence="3" type="ORF">BW892_20300</name>
</gene>
<accession>A0A1S9UIS5</accession>
<feature type="region of interest" description="Disordered" evidence="1">
    <location>
        <begin position="45"/>
        <end position="68"/>
    </location>
</feature>
<evidence type="ECO:0000256" key="1">
    <source>
        <dbReference type="SAM" id="MobiDB-lite"/>
    </source>
</evidence>
<feature type="transmembrane region" description="Helical" evidence="2">
    <location>
        <begin position="6"/>
        <end position="28"/>
    </location>
</feature>
<dbReference type="Proteomes" id="UP000191124">
    <property type="component" value="Unassembled WGS sequence"/>
</dbReference>
<evidence type="ECO:0000256" key="2">
    <source>
        <dbReference type="SAM" id="Phobius"/>
    </source>
</evidence>
<feature type="compositionally biased region" description="Polar residues" evidence="1">
    <location>
        <begin position="49"/>
        <end position="66"/>
    </location>
</feature>
<keyword evidence="2" id="KW-0812">Transmembrane</keyword>
<feature type="region of interest" description="Disordered" evidence="1">
    <location>
        <begin position="87"/>
        <end position="116"/>
    </location>
</feature>
<name>A0A1S9UIS5_BACCE</name>
<organism evidence="3 4">
    <name type="scientific">Bacillus cereus</name>
    <dbReference type="NCBI Taxonomy" id="1396"/>
    <lineage>
        <taxon>Bacteria</taxon>
        <taxon>Bacillati</taxon>
        <taxon>Bacillota</taxon>
        <taxon>Bacilli</taxon>
        <taxon>Bacillales</taxon>
        <taxon>Bacillaceae</taxon>
        <taxon>Bacillus</taxon>
        <taxon>Bacillus cereus group</taxon>
    </lineage>
</organism>
<evidence type="ECO:0000313" key="4">
    <source>
        <dbReference type="Proteomes" id="UP000191124"/>
    </source>
</evidence>